<evidence type="ECO:0000313" key="2">
    <source>
        <dbReference type="Proteomes" id="UP000318288"/>
    </source>
</evidence>
<evidence type="ECO:0000313" key="1">
    <source>
        <dbReference type="EMBL" id="TWU50490.1"/>
    </source>
</evidence>
<accession>A0A5C6EQB7</accession>
<gene>
    <name evidence="1" type="ORF">Poly51_37790</name>
</gene>
<evidence type="ECO:0008006" key="3">
    <source>
        <dbReference type="Google" id="ProtNLM"/>
    </source>
</evidence>
<organism evidence="1 2">
    <name type="scientific">Rubripirellula tenax</name>
    <dbReference type="NCBI Taxonomy" id="2528015"/>
    <lineage>
        <taxon>Bacteria</taxon>
        <taxon>Pseudomonadati</taxon>
        <taxon>Planctomycetota</taxon>
        <taxon>Planctomycetia</taxon>
        <taxon>Pirellulales</taxon>
        <taxon>Pirellulaceae</taxon>
        <taxon>Rubripirellula</taxon>
    </lineage>
</organism>
<dbReference type="EMBL" id="SJPW01000005">
    <property type="protein sequence ID" value="TWU50490.1"/>
    <property type="molecule type" value="Genomic_DNA"/>
</dbReference>
<proteinExistence type="predicted"/>
<dbReference type="AlphaFoldDB" id="A0A5C6EQB7"/>
<protein>
    <recommendedName>
        <fullName evidence="3">Zinc-finger domain-containing protein</fullName>
    </recommendedName>
</protein>
<comment type="caution">
    <text evidence="1">The sequence shown here is derived from an EMBL/GenBank/DDBJ whole genome shotgun (WGS) entry which is preliminary data.</text>
</comment>
<keyword evidence="2" id="KW-1185">Reference proteome</keyword>
<dbReference type="Proteomes" id="UP000318288">
    <property type="component" value="Unassembled WGS sequence"/>
</dbReference>
<sequence>MSEHICHPTKADLQGLWDGRINREQADLISRHLDECEACLACIELISLTSDPLIAKLIGSNNRFRFSNELSLAQARTTLRRRAHDMSSGETRNDH</sequence>
<reference evidence="1 2" key="1">
    <citation type="submission" date="2019-02" db="EMBL/GenBank/DDBJ databases">
        <title>Deep-cultivation of Planctomycetes and their phenomic and genomic characterization uncovers novel biology.</title>
        <authorList>
            <person name="Wiegand S."/>
            <person name="Jogler M."/>
            <person name="Boedeker C."/>
            <person name="Pinto D."/>
            <person name="Vollmers J."/>
            <person name="Rivas-Marin E."/>
            <person name="Kohn T."/>
            <person name="Peeters S.H."/>
            <person name="Heuer A."/>
            <person name="Rast P."/>
            <person name="Oberbeckmann S."/>
            <person name="Bunk B."/>
            <person name="Jeske O."/>
            <person name="Meyerdierks A."/>
            <person name="Storesund J.E."/>
            <person name="Kallscheuer N."/>
            <person name="Luecker S."/>
            <person name="Lage O.M."/>
            <person name="Pohl T."/>
            <person name="Merkel B.J."/>
            <person name="Hornburger P."/>
            <person name="Mueller R.-W."/>
            <person name="Bruemmer F."/>
            <person name="Labrenz M."/>
            <person name="Spormann A.M."/>
            <person name="Op Den Camp H."/>
            <person name="Overmann J."/>
            <person name="Amann R."/>
            <person name="Jetten M.S.M."/>
            <person name="Mascher T."/>
            <person name="Medema M.H."/>
            <person name="Devos D.P."/>
            <person name="Kaster A.-K."/>
            <person name="Ovreas L."/>
            <person name="Rohde M."/>
            <person name="Galperin M.Y."/>
            <person name="Jogler C."/>
        </authorList>
    </citation>
    <scope>NUCLEOTIDE SEQUENCE [LARGE SCALE GENOMIC DNA]</scope>
    <source>
        <strain evidence="1 2">Poly51</strain>
    </source>
</reference>
<name>A0A5C6EQB7_9BACT</name>